<dbReference type="Proteomes" id="UP000288805">
    <property type="component" value="Unassembled WGS sequence"/>
</dbReference>
<dbReference type="InterPro" id="IPR013103">
    <property type="entry name" value="RVT_2"/>
</dbReference>
<dbReference type="AlphaFoldDB" id="A0A438DL98"/>
<dbReference type="EMBL" id="QGNW01001581">
    <property type="protein sequence ID" value="RVW36189.1"/>
    <property type="molecule type" value="Genomic_DNA"/>
</dbReference>
<organism evidence="2 3">
    <name type="scientific">Vitis vinifera</name>
    <name type="common">Grape</name>
    <dbReference type="NCBI Taxonomy" id="29760"/>
    <lineage>
        <taxon>Eukaryota</taxon>
        <taxon>Viridiplantae</taxon>
        <taxon>Streptophyta</taxon>
        <taxon>Embryophyta</taxon>
        <taxon>Tracheophyta</taxon>
        <taxon>Spermatophyta</taxon>
        <taxon>Magnoliopsida</taxon>
        <taxon>eudicotyledons</taxon>
        <taxon>Gunneridae</taxon>
        <taxon>Pentapetalae</taxon>
        <taxon>rosids</taxon>
        <taxon>Vitales</taxon>
        <taxon>Vitaceae</taxon>
        <taxon>Viteae</taxon>
        <taxon>Vitis</taxon>
    </lineage>
</organism>
<evidence type="ECO:0000313" key="3">
    <source>
        <dbReference type="Proteomes" id="UP000288805"/>
    </source>
</evidence>
<reference evidence="2 3" key="1">
    <citation type="journal article" date="2018" name="PLoS Genet.">
        <title>Population sequencing reveals clonal diversity and ancestral inbreeding in the grapevine cultivar Chardonnay.</title>
        <authorList>
            <person name="Roach M.J."/>
            <person name="Johnson D.L."/>
            <person name="Bohlmann J."/>
            <person name="van Vuuren H.J."/>
            <person name="Jones S.J."/>
            <person name="Pretorius I.S."/>
            <person name="Schmidt S.A."/>
            <person name="Borneman A.R."/>
        </authorList>
    </citation>
    <scope>NUCLEOTIDE SEQUENCE [LARGE SCALE GENOMIC DNA]</scope>
    <source>
        <strain evidence="3">cv. Chardonnay</strain>
        <tissue evidence="2">Leaf</tissue>
    </source>
</reference>
<feature type="domain" description="Reverse transcriptase Ty1/copia-type" evidence="1">
    <location>
        <begin position="132"/>
        <end position="257"/>
    </location>
</feature>
<proteinExistence type="predicted"/>
<gene>
    <name evidence="2" type="primary">POLX_2324</name>
    <name evidence="2" type="ORF">CK203_100365</name>
</gene>
<sequence length="259" mass="29864">MSVTNIGNFQEKFHSKRAAKFRSKRTTFSQPCKIFLQLGVIGFQWLFNTLVLHVPELSIALPWIPKNSPQSWIALVIKLLTKHQNLHTLIRNDCKVITDGGKPECYDEALQDENSSKWELAMKDEMDSLLGNQTWELSELLIGKKALDNKWVYRINNEHDGSKRYKARLVVKGFQQKEGNDYTEIFSPVVKMSTIRLVLGMVAAENLHLEQLDVKTTFLHGDLEEDLYMIQPEGFIVQGQENLVCKRRKSLYGLKQALR</sequence>
<dbReference type="Pfam" id="PF07727">
    <property type="entry name" value="RVT_2"/>
    <property type="match status" value="1"/>
</dbReference>
<name>A0A438DL98_VITVI</name>
<evidence type="ECO:0000313" key="2">
    <source>
        <dbReference type="EMBL" id="RVW36189.1"/>
    </source>
</evidence>
<comment type="caution">
    <text evidence="2">The sequence shown here is derived from an EMBL/GenBank/DDBJ whole genome shotgun (WGS) entry which is preliminary data.</text>
</comment>
<accession>A0A438DL98</accession>
<evidence type="ECO:0000259" key="1">
    <source>
        <dbReference type="Pfam" id="PF07727"/>
    </source>
</evidence>
<protein>
    <submittedName>
        <fullName evidence="2">Retrovirus-related Pol polyprotein from transposon TNT 1-94</fullName>
    </submittedName>
</protein>